<name>A0A1Q8EFX5_STRAI</name>
<evidence type="ECO:0000313" key="2">
    <source>
        <dbReference type="EMBL" id="SUN05059.1"/>
    </source>
</evidence>
<proteinExistence type="predicted"/>
<dbReference type="Proteomes" id="UP000186437">
    <property type="component" value="Unassembled WGS sequence"/>
</dbReference>
<dbReference type="EMBL" id="MSJL01000003">
    <property type="protein sequence ID" value="OLF50656.1"/>
    <property type="molecule type" value="Genomic_DNA"/>
</dbReference>
<dbReference type="InterPro" id="IPR010064">
    <property type="entry name" value="HK97-gp10_tail"/>
</dbReference>
<dbReference type="EMBL" id="UHEN01000001">
    <property type="protein sequence ID" value="SUN05059.1"/>
    <property type="molecule type" value="Genomic_DNA"/>
</dbReference>
<dbReference type="RefSeq" id="WP_075098400.1">
    <property type="nucleotide sequence ID" value="NZ_MSJL01000003.1"/>
</dbReference>
<dbReference type="Pfam" id="PF04883">
    <property type="entry name" value="HK97-gp10_like"/>
    <property type="match status" value="1"/>
</dbReference>
<dbReference type="Proteomes" id="UP000255213">
    <property type="component" value="Unassembled WGS sequence"/>
</dbReference>
<dbReference type="NCBIfam" id="TIGR01725">
    <property type="entry name" value="phge_HK97_gp10"/>
    <property type="match status" value="1"/>
</dbReference>
<gene>
    <name evidence="1" type="ORF">BU200_01150</name>
    <name evidence="2" type="ORF">NCTC12957_00102</name>
</gene>
<sequence length="171" mass="19055">MSELVGADRLIAKLQRLSSQRQVEITGRAVHNAAKNVVQAEAKLRAPVNYGDLRRGIKVRRVNSDNLPTAEVVSTSEHGAYVEFGTGPKGAANHAGISPDVNVSYRSTPWYVHESQIDVGPYKFPKHGEFYKMYGQVAQPYLYPALKDNTDQVSKVIGRYIKRKLIEEVSK</sequence>
<reference evidence="1" key="2">
    <citation type="submission" date="2016-12" db="EMBL/GenBank/DDBJ databases">
        <authorList>
            <person name="Song W.-J."/>
            <person name="Kurnit D.M."/>
        </authorList>
    </citation>
    <scope>NUCLEOTIDE SEQUENCE [LARGE SCALE GENOMIC DNA]</scope>
    <source>
        <strain evidence="1">ATCC 51725</strain>
    </source>
</reference>
<accession>A0A1Q8EFX5</accession>
<dbReference type="OrthoDB" id="4457835at2"/>
<evidence type="ECO:0000313" key="4">
    <source>
        <dbReference type="Proteomes" id="UP000255213"/>
    </source>
</evidence>
<reference evidence="2 4" key="3">
    <citation type="submission" date="2018-06" db="EMBL/GenBank/DDBJ databases">
        <authorList>
            <consortium name="Pathogen Informatics"/>
            <person name="Doyle S."/>
        </authorList>
    </citation>
    <scope>NUCLEOTIDE SEQUENCE [LARGE SCALE GENOMIC DNA]</scope>
    <source>
        <strain evidence="2 4">NCTC12957</strain>
    </source>
</reference>
<protein>
    <submittedName>
        <fullName evidence="2">Phage protein, HK97 gp10 family</fullName>
    </submittedName>
</protein>
<evidence type="ECO:0000313" key="3">
    <source>
        <dbReference type="Proteomes" id="UP000186437"/>
    </source>
</evidence>
<reference evidence="3" key="1">
    <citation type="submission" date="2016-12" db="EMBL/GenBank/DDBJ databases">
        <authorList>
            <person name="Gulvik C.A."/>
        </authorList>
    </citation>
    <scope>NUCLEOTIDE SEQUENCE [LARGE SCALE GENOMIC DNA]</scope>
    <source>
        <strain evidence="3">ATCC 51725</strain>
    </source>
</reference>
<evidence type="ECO:0000313" key="1">
    <source>
        <dbReference type="EMBL" id="OLF50656.1"/>
    </source>
</evidence>
<keyword evidence="3" id="KW-1185">Reference proteome</keyword>
<organism evidence="1 3">
    <name type="scientific">Streptococcus acidominimus</name>
    <dbReference type="NCBI Taxonomy" id="1326"/>
    <lineage>
        <taxon>Bacteria</taxon>
        <taxon>Bacillati</taxon>
        <taxon>Bacillota</taxon>
        <taxon>Bacilli</taxon>
        <taxon>Lactobacillales</taxon>
        <taxon>Streptococcaceae</taxon>
        <taxon>Streptococcus</taxon>
    </lineage>
</organism>
<dbReference type="AlphaFoldDB" id="A0A1Q8EFX5"/>